<dbReference type="InterPro" id="IPR029016">
    <property type="entry name" value="GAF-like_dom_sf"/>
</dbReference>
<dbReference type="RefSeq" id="WP_188478603.1">
    <property type="nucleotide sequence ID" value="NZ_JACEON010000020.1"/>
</dbReference>
<organism evidence="4 5">
    <name type="scientific">Stappia taiwanensis</name>
    <dbReference type="NCBI Taxonomy" id="992267"/>
    <lineage>
        <taxon>Bacteria</taxon>
        <taxon>Pseudomonadati</taxon>
        <taxon>Pseudomonadota</taxon>
        <taxon>Alphaproteobacteria</taxon>
        <taxon>Hyphomicrobiales</taxon>
        <taxon>Stappiaceae</taxon>
        <taxon>Stappia</taxon>
    </lineage>
</organism>
<dbReference type="SUPFAM" id="SSF55073">
    <property type="entry name" value="Nucleotide cyclase"/>
    <property type="match status" value="1"/>
</dbReference>
<dbReference type="SMART" id="SM00267">
    <property type="entry name" value="GGDEF"/>
    <property type="match status" value="1"/>
</dbReference>
<dbReference type="InterPro" id="IPR052155">
    <property type="entry name" value="Biofilm_reg_signaling"/>
</dbReference>
<reference evidence="4 5" key="2">
    <citation type="submission" date="2020-08" db="EMBL/GenBank/DDBJ databases">
        <title>Stappia taiwanensis sp. nov., isolated from a coastal thermal spring.</title>
        <authorList>
            <person name="Kampfer P."/>
        </authorList>
    </citation>
    <scope>NUCLEOTIDE SEQUENCE [LARGE SCALE GENOMIC DNA]</scope>
    <source>
        <strain evidence="4 5">DSM 23284</strain>
    </source>
</reference>
<evidence type="ECO:0000259" key="2">
    <source>
        <dbReference type="PROSITE" id="PS50113"/>
    </source>
</evidence>
<dbReference type="SUPFAM" id="SSF55785">
    <property type="entry name" value="PYP-like sensor domain (PAS domain)"/>
    <property type="match status" value="4"/>
</dbReference>
<dbReference type="InterPro" id="IPR000014">
    <property type="entry name" value="PAS"/>
</dbReference>
<accession>A0A838XSX5</accession>
<dbReference type="PANTHER" id="PTHR44757:SF2">
    <property type="entry name" value="BIOFILM ARCHITECTURE MAINTENANCE PROTEIN MBAA"/>
    <property type="match status" value="1"/>
</dbReference>
<dbReference type="GO" id="GO:0003824">
    <property type="term" value="F:catalytic activity"/>
    <property type="evidence" value="ECO:0007669"/>
    <property type="project" value="UniProtKB-ARBA"/>
</dbReference>
<dbReference type="PROSITE" id="PS50112">
    <property type="entry name" value="PAS"/>
    <property type="match status" value="1"/>
</dbReference>
<dbReference type="Pfam" id="PF13426">
    <property type="entry name" value="PAS_9"/>
    <property type="match status" value="1"/>
</dbReference>
<dbReference type="PROSITE" id="PS50887">
    <property type="entry name" value="GGDEF"/>
    <property type="match status" value="1"/>
</dbReference>
<dbReference type="InterPro" id="IPR029787">
    <property type="entry name" value="Nucleotide_cyclase"/>
</dbReference>
<comment type="caution">
    <text evidence="4">The sequence shown here is derived from an EMBL/GenBank/DDBJ whole genome shotgun (WGS) entry which is preliminary data.</text>
</comment>
<dbReference type="PANTHER" id="PTHR44757">
    <property type="entry name" value="DIGUANYLATE CYCLASE DGCP"/>
    <property type="match status" value="1"/>
</dbReference>
<feature type="domain" description="PAC" evidence="2">
    <location>
        <begin position="242"/>
        <end position="293"/>
    </location>
</feature>
<dbReference type="SMART" id="SM00091">
    <property type="entry name" value="PAS"/>
    <property type="match status" value="3"/>
</dbReference>
<proteinExistence type="predicted"/>
<dbReference type="InterPro" id="IPR000700">
    <property type="entry name" value="PAS-assoc_C"/>
</dbReference>
<dbReference type="PROSITE" id="PS50113">
    <property type="entry name" value="PAC"/>
    <property type="match status" value="1"/>
</dbReference>
<dbReference type="EMBL" id="JACEON010000020">
    <property type="protein sequence ID" value="MBA4613525.1"/>
    <property type="molecule type" value="Genomic_DNA"/>
</dbReference>
<dbReference type="Proteomes" id="UP000559404">
    <property type="component" value="Unassembled WGS sequence"/>
</dbReference>
<dbReference type="InterPro" id="IPR001610">
    <property type="entry name" value="PAC"/>
</dbReference>
<dbReference type="Pfam" id="PF08447">
    <property type="entry name" value="PAS_3"/>
    <property type="match status" value="1"/>
</dbReference>
<dbReference type="Pfam" id="PF01590">
    <property type="entry name" value="GAF"/>
    <property type="match status" value="1"/>
</dbReference>
<feature type="domain" description="GGDEF" evidence="3">
    <location>
        <begin position="711"/>
        <end position="843"/>
    </location>
</feature>
<dbReference type="Gene3D" id="3.30.70.270">
    <property type="match status" value="1"/>
</dbReference>
<dbReference type="CDD" id="cd01949">
    <property type="entry name" value="GGDEF"/>
    <property type="match status" value="1"/>
</dbReference>
<evidence type="ECO:0000313" key="5">
    <source>
        <dbReference type="Proteomes" id="UP000559404"/>
    </source>
</evidence>
<dbReference type="Pfam" id="PF00990">
    <property type="entry name" value="GGDEF"/>
    <property type="match status" value="1"/>
</dbReference>
<dbReference type="Gene3D" id="3.30.450.40">
    <property type="match status" value="1"/>
</dbReference>
<dbReference type="SMART" id="SM00086">
    <property type="entry name" value="PAC"/>
    <property type="match status" value="3"/>
</dbReference>
<gene>
    <name evidence="4" type="ORF">H1W37_17845</name>
</gene>
<dbReference type="FunFam" id="3.30.70.270:FF:000001">
    <property type="entry name" value="Diguanylate cyclase domain protein"/>
    <property type="match status" value="1"/>
</dbReference>
<dbReference type="NCBIfam" id="TIGR00254">
    <property type="entry name" value="GGDEF"/>
    <property type="match status" value="1"/>
</dbReference>
<dbReference type="InterPro" id="IPR000160">
    <property type="entry name" value="GGDEF_dom"/>
</dbReference>
<reference evidence="4 5" key="1">
    <citation type="submission" date="2020-07" db="EMBL/GenBank/DDBJ databases">
        <authorList>
            <person name="Li M."/>
        </authorList>
    </citation>
    <scope>NUCLEOTIDE SEQUENCE [LARGE SCALE GENOMIC DNA]</scope>
    <source>
        <strain evidence="4 5">DSM 23284</strain>
    </source>
</reference>
<dbReference type="Pfam" id="PF12860">
    <property type="entry name" value="PAS_7"/>
    <property type="match status" value="2"/>
</dbReference>
<dbReference type="NCBIfam" id="TIGR00229">
    <property type="entry name" value="sensory_box"/>
    <property type="match status" value="2"/>
</dbReference>
<evidence type="ECO:0000313" key="4">
    <source>
        <dbReference type="EMBL" id="MBA4613525.1"/>
    </source>
</evidence>
<evidence type="ECO:0000259" key="1">
    <source>
        <dbReference type="PROSITE" id="PS50112"/>
    </source>
</evidence>
<evidence type="ECO:0000259" key="3">
    <source>
        <dbReference type="PROSITE" id="PS50887"/>
    </source>
</evidence>
<dbReference type="InterPro" id="IPR043128">
    <property type="entry name" value="Rev_trsase/Diguanyl_cyclase"/>
</dbReference>
<dbReference type="CDD" id="cd00130">
    <property type="entry name" value="PAS"/>
    <property type="match status" value="2"/>
</dbReference>
<sequence>MRAIAILNTERTPEFDAIVEAVAEIFDCPIALVSLVDDDYQWFKARCGIELDGTPMDVAFCNWTIRSARPLIVPDATKDPRFCDNPLVTGEPHVRFYAGCPVSIDGVHRLGALCVVDTVPRQPSEAQVRQLCRLATAVEGLIRSHAHALEVTRARSEADLLNRKHRERLALLEDVVGVAGVGGWQLDMKTRQVTWTRQTRQIHEVAEDYQPTLETALAFYPPEARRKVEEAIGRCQTDGSGWDLEVPFRTATGRSRWVHAVGRVIVENGEVRRLVGAIRDVTPQKAADLHIRRSETLYKSTLEALTEGILVLGRDGQICSFNPAACRILGLPAEQLATAHIGEIARLFHPASSAEDGKGNPFLRVLDAEEGKTTTLSLCGDAETGQRWLTINVVRIAERYEDGEATMVVSLTDITEVKRQADMLAGVFENFPGGVVFFDRDMCLQAYNEAFKKLLDMPEEFLAQKPDLEAYFRFNVNRSEYGEGEADTIIRERVERLCSGEAHSYERVRPDGTVLEIKGTPVPGGGLVLTFADITERKQTERRYIENERIAREKSTELEITLANMNQGVSVFDGEARLVLWNRQYIDLFEMTPEEAWTGAPLTELVEARKARGDFDGDVTDYVADLRARLQAGEVVRVRFHLGCGRTVLTVHAPLPDGGWIGTHEDVTEQDKASERILHAAHHDTLTGLANRSLFNRRLEEAVADAAGGTAGYVLMLLDLDRFKAVNDTYGHGAGDALLEEVARRLRKSVRDTDLVARFGGDEFAVILEKVEDRELAGIAARIIETLGQAVDVGENLASVGVSLGIARMPIGASDIRAVMRNADAALYQVKQEGGNGYRLFRPQETKAL</sequence>
<name>A0A838XSX5_9HYPH</name>
<feature type="domain" description="PAS" evidence="1">
    <location>
        <begin position="294"/>
        <end position="350"/>
    </location>
</feature>
<dbReference type="SUPFAM" id="SSF55781">
    <property type="entry name" value="GAF domain-like"/>
    <property type="match status" value="1"/>
</dbReference>
<protein>
    <submittedName>
        <fullName evidence="4">PAS-domain containing protein</fullName>
    </submittedName>
</protein>
<keyword evidence="5" id="KW-1185">Reference proteome</keyword>
<dbReference type="InterPro" id="IPR013655">
    <property type="entry name" value="PAS_fold_3"/>
</dbReference>
<dbReference type="InterPro" id="IPR003018">
    <property type="entry name" value="GAF"/>
</dbReference>
<dbReference type="AlphaFoldDB" id="A0A838XSX5"/>
<dbReference type="Gene3D" id="3.30.450.20">
    <property type="entry name" value="PAS domain"/>
    <property type="match status" value="4"/>
</dbReference>
<dbReference type="InterPro" id="IPR035965">
    <property type="entry name" value="PAS-like_dom_sf"/>
</dbReference>
<dbReference type="SMART" id="SM00065">
    <property type="entry name" value="GAF"/>
    <property type="match status" value="1"/>
</dbReference>